<gene>
    <name evidence="1" type="ORF">LCGC14_1770260</name>
</gene>
<dbReference type="Pfam" id="PF20911">
    <property type="entry name" value="GP7"/>
    <property type="match status" value="1"/>
</dbReference>
<accession>A0A0F9HL12</accession>
<protein>
    <recommendedName>
        <fullName evidence="2">Major capsid protein</fullName>
    </recommendedName>
</protein>
<dbReference type="SUPFAM" id="SSF56563">
    <property type="entry name" value="Major capsid protein gp5"/>
    <property type="match status" value="1"/>
</dbReference>
<organism evidence="1">
    <name type="scientific">marine sediment metagenome</name>
    <dbReference type="NCBI Taxonomy" id="412755"/>
    <lineage>
        <taxon>unclassified sequences</taxon>
        <taxon>metagenomes</taxon>
        <taxon>ecological metagenomes</taxon>
    </lineage>
</organism>
<proteinExistence type="predicted"/>
<dbReference type="InterPro" id="IPR048813">
    <property type="entry name" value="GP7-like"/>
</dbReference>
<reference evidence="1" key="1">
    <citation type="journal article" date="2015" name="Nature">
        <title>Complex archaea that bridge the gap between prokaryotes and eukaryotes.</title>
        <authorList>
            <person name="Spang A."/>
            <person name="Saw J.H."/>
            <person name="Jorgensen S.L."/>
            <person name="Zaremba-Niedzwiedzka K."/>
            <person name="Martijn J."/>
            <person name="Lind A.E."/>
            <person name="van Eijk R."/>
            <person name="Schleper C."/>
            <person name="Guy L."/>
            <person name="Ettema T.J."/>
        </authorList>
    </citation>
    <scope>NUCLEOTIDE SEQUENCE</scope>
</reference>
<name>A0A0F9HL12_9ZZZZ</name>
<evidence type="ECO:0000313" key="1">
    <source>
        <dbReference type="EMBL" id="KKM03852.1"/>
    </source>
</evidence>
<dbReference type="NCBIfam" id="NF045672">
    <property type="entry name" value="MCP_gp7_epsi_15"/>
    <property type="match status" value="1"/>
</dbReference>
<dbReference type="EMBL" id="LAZR01016588">
    <property type="protein sequence ID" value="KKM03852.1"/>
    <property type="molecule type" value="Genomic_DNA"/>
</dbReference>
<comment type="caution">
    <text evidence="1">The sequence shown here is derived from an EMBL/GenBank/DDBJ whole genome shotgun (WGS) entry which is preliminary data.</text>
</comment>
<sequence>MSLTLVEGSKYSNDVLQMGVVELLVKDDMILERLGFKDIKGNGLTYNVESVLSGAQFYAVNEQWVESTSEVTQTTAHTTILGGDADVDNYLMQTRGNLQDLMAEQIEAKTKAIRRTFLDTFFYGYSTTETKKFDGIHQLLSSQTYNTVAVGANNTPAVLSMTKLEETIDLIKDGKPDLLVMTKLMRRSINTYLHGVGGLTYTDAADRRVQTLFEIPVTVNDHLSDDESCDKDYGGSEYGHDPTDGTALGNDDNSTTIFALQFGAKQLSGVQSLPITTERFNKLEGKDGQRTRIKWYPGIMIQTIISCSKLTGLQPGGTVVV</sequence>
<dbReference type="AlphaFoldDB" id="A0A0F9HL12"/>
<evidence type="ECO:0008006" key="2">
    <source>
        <dbReference type="Google" id="ProtNLM"/>
    </source>
</evidence>